<keyword evidence="1" id="KW-1133">Transmembrane helix</keyword>
<reference evidence="3" key="1">
    <citation type="journal article" date="2019" name="Genome Announc.">
        <title>Draft Genome Sequence of Pseudoalteromonas piscicida Strain 36Y ROTHPW, an Hypersaline Seawater Isolate from the South Coast of Sonora, Mexico.</title>
        <authorList>
            <person name="Sanchez-Diaz R."/>
            <person name="Molina-Garza Z.J."/>
            <person name="Cruz-Suarez L.E."/>
            <person name="Selvin J."/>
            <person name="Kiran G.S."/>
            <person name="Ibarra-Gamez J.C."/>
            <person name="Gomez-Gil B."/>
            <person name="Galaviz-Silva L."/>
        </authorList>
    </citation>
    <scope>NUCLEOTIDE SEQUENCE [LARGE SCALE GENOMIC DNA]</scope>
    <source>
        <strain evidence="3">36Y_RITHPW</strain>
    </source>
</reference>
<feature type="transmembrane region" description="Helical" evidence="1">
    <location>
        <begin position="162"/>
        <end position="183"/>
    </location>
</feature>
<dbReference type="InterPro" id="IPR029058">
    <property type="entry name" value="AB_hydrolase_fold"/>
</dbReference>
<accession>A0A2A5JMA5</accession>
<proteinExistence type="predicted"/>
<evidence type="ECO:0000313" key="3">
    <source>
        <dbReference type="Proteomes" id="UP000228621"/>
    </source>
</evidence>
<dbReference type="Proteomes" id="UP000228621">
    <property type="component" value="Unassembled WGS sequence"/>
</dbReference>
<gene>
    <name evidence="2" type="ORF">CEX98_16540</name>
</gene>
<dbReference type="EMBL" id="NKHF01000077">
    <property type="protein sequence ID" value="PCK30582.1"/>
    <property type="molecule type" value="Genomic_DNA"/>
</dbReference>
<keyword evidence="3" id="KW-1185">Reference proteome</keyword>
<evidence type="ECO:0000256" key="1">
    <source>
        <dbReference type="SAM" id="Phobius"/>
    </source>
</evidence>
<name>A0A2A5JMA5_PSEO7</name>
<keyword evidence="1" id="KW-0812">Transmembrane</keyword>
<comment type="caution">
    <text evidence="2">The sequence shown here is derived from an EMBL/GenBank/DDBJ whole genome shotgun (WGS) entry which is preliminary data.</text>
</comment>
<protein>
    <submittedName>
        <fullName evidence="2">Uncharacterized protein</fullName>
    </submittedName>
</protein>
<dbReference type="AlphaFoldDB" id="A0A2A5JMA5"/>
<dbReference type="SUPFAM" id="SSF53474">
    <property type="entry name" value="alpha/beta-Hydrolases"/>
    <property type="match status" value="2"/>
</dbReference>
<keyword evidence="1" id="KW-0472">Membrane</keyword>
<feature type="transmembrane region" description="Helical" evidence="1">
    <location>
        <begin position="134"/>
        <end position="156"/>
    </location>
</feature>
<evidence type="ECO:0000313" key="2">
    <source>
        <dbReference type="EMBL" id="PCK30582.1"/>
    </source>
</evidence>
<organism evidence="2 3">
    <name type="scientific">Pseudoalteromonas piscicida</name>
    <dbReference type="NCBI Taxonomy" id="43662"/>
    <lineage>
        <taxon>Bacteria</taxon>
        <taxon>Pseudomonadati</taxon>
        <taxon>Pseudomonadota</taxon>
        <taxon>Gammaproteobacteria</taxon>
        <taxon>Alteromonadales</taxon>
        <taxon>Pseudoalteromonadaceae</taxon>
        <taxon>Pseudoalteromonas</taxon>
    </lineage>
</organism>
<sequence>MDGAMTINTATNSAFETTNKKQAVVVIHGMGEQRPMTTIRAFVNNIWKKDPKIKSPHFWNKPSSVSESLEQRKLTTNSPETEANNKVQRTDFYEYYWAHHTNNTKWEHFIGWLKTLLYCWPWRYKDHPNTLQPLWFILISLPVVIWLLGDYLIYGINYEVENIPIVVTSLAVVAEVGFLILLFNLSRFMLRYFGDVARYVRAEPANIQIRQAIRQGGIELLEKIHQSGEYDRIVLVGHSLGSIIAYDILNHLWARHNKFPHTDGEHTHTTPLSPHALELIHQLEKLAINCGTEDFDQNAYHSLQYELFCELREKDKNHNWLISDFITLGSPLTYTDILLYEDKLEFNKRKLDRESPTSPPVPEKEHWYYYINDSAYLHHGAVFSSVRWTNIFMPHYYMIYGDFISGPVSKNFSYQHTDLTNLIIDPPQNLFKSPIKEVCLDYTQVKNGFTHSEYWQHSEISNFHLIELRKALRLY</sequence>